<feature type="domain" description="Galactose oxidase-like Early set" evidence="1">
    <location>
        <begin position="1"/>
        <end position="68"/>
    </location>
</feature>
<name>A0A8T2ZUA4_POPDE</name>
<gene>
    <name evidence="2" type="ORF">H0E87_002075</name>
</gene>
<dbReference type="AlphaFoldDB" id="A0A8T2ZUA4"/>
<dbReference type="PANTHER" id="PTHR32208">
    <property type="entry name" value="SECRETED PROTEIN-RELATED"/>
    <property type="match status" value="1"/>
</dbReference>
<protein>
    <recommendedName>
        <fullName evidence="1">Galactose oxidase-like Early set domain-containing protein</fullName>
    </recommendedName>
</protein>
<dbReference type="InterPro" id="IPR013783">
    <property type="entry name" value="Ig-like_fold"/>
</dbReference>
<proteinExistence type="predicted"/>
<dbReference type="InterPro" id="IPR014756">
    <property type="entry name" value="Ig_E-set"/>
</dbReference>
<evidence type="ECO:0000313" key="2">
    <source>
        <dbReference type="EMBL" id="KAH8520879.1"/>
    </source>
</evidence>
<organism evidence="2 3">
    <name type="scientific">Populus deltoides</name>
    <name type="common">Eastern poplar</name>
    <name type="synonym">Eastern cottonwood</name>
    <dbReference type="NCBI Taxonomy" id="3696"/>
    <lineage>
        <taxon>Eukaryota</taxon>
        <taxon>Viridiplantae</taxon>
        <taxon>Streptophyta</taxon>
        <taxon>Embryophyta</taxon>
        <taxon>Tracheophyta</taxon>
        <taxon>Spermatophyta</taxon>
        <taxon>Magnoliopsida</taxon>
        <taxon>eudicotyledons</taxon>
        <taxon>Gunneridae</taxon>
        <taxon>Pentapetalae</taxon>
        <taxon>rosids</taxon>
        <taxon>fabids</taxon>
        <taxon>Malpighiales</taxon>
        <taxon>Salicaceae</taxon>
        <taxon>Saliceae</taxon>
        <taxon>Populus</taxon>
    </lineage>
</organism>
<dbReference type="EMBL" id="JACEGQ020000001">
    <property type="protein sequence ID" value="KAH8520879.1"/>
    <property type="molecule type" value="Genomic_DNA"/>
</dbReference>
<dbReference type="InterPro" id="IPR015202">
    <property type="entry name" value="GO-like_E_set"/>
</dbReference>
<evidence type="ECO:0000259" key="1">
    <source>
        <dbReference type="Pfam" id="PF09118"/>
    </source>
</evidence>
<keyword evidence="3" id="KW-1185">Reference proteome</keyword>
<dbReference type="Gene3D" id="2.60.40.10">
    <property type="entry name" value="Immunoglobulins"/>
    <property type="match status" value="1"/>
</dbReference>
<comment type="caution">
    <text evidence="2">The sequence shown here is derived from an EMBL/GenBank/DDBJ whole genome shotgun (WGS) entry which is preliminary data.</text>
</comment>
<dbReference type="Pfam" id="PF09118">
    <property type="entry name" value="GO-like_E_set"/>
    <property type="match status" value="1"/>
</dbReference>
<dbReference type="Proteomes" id="UP000807159">
    <property type="component" value="Chromosome 1"/>
</dbReference>
<accession>A0A8T2ZUA4</accession>
<sequence>MYAPAFTTHGVSMNQRLLDLGLEDVITENAFLGIHTITAVSPPSGRVAPPGYYMLFVVHQGVPSVSSILGADQVKLQLTPSVIKCPNFGLSNDRRSNKHNIYGYLSKSENRNQSGTEIQKQETTSPFPSLEVQGFLPSNHSFCALDTQISGASREINFPGICEVQILRQRMLKHVPATERP</sequence>
<dbReference type="PANTHER" id="PTHR32208:SF93">
    <property type="entry name" value="ALDEHYDE OXIDASE GLOX1"/>
    <property type="match status" value="1"/>
</dbReference>
<evidence type="ECO:0000313" key="3">
    <source>
        <dbReference type="Proteomes" id="UP000807159"/>
    </source>
</evidence>
<reference evidence="2" key="1">
    <citation type="journal article" date="2021" name="J. Hered.">
        <title>Genome Assembly of Salicaceae Populus deltoides (Eastern Cottonwood) I-69 Based on Nanopore Sequencing and Hi-C Technologies.</title>
        <authorList>
            <person name="Bai S."/>
            <person name="Wu H."/>
            <person name="Zhang J."/>
            <person name="Pan Z."/>
            <person name="Zhao W."/>
            <person name="Li Z."/>
            <person name="Tong C."/>
        </authorList>
    </citation>
    <scope>NUCLEOTIDE SEQUENCE</scope>
    <source>
        <tissue evidence="2">Leaf</tissue>
    </source>
</reference>
<dbReference type="CDD" id="cd02851">
    <property type="entry name" value="E_set_GO_C"/>
    <property type="match status" value="1"/>
</dbReference>
<dbReference type="SUPFAM" id="SSF81296">
    <property type="entry name" value="E set domains"/>
    <property type="match status" value="1"/>
</dbReference>